<keyword evidence="1" id="KW-0732">Signal</keyword>
<keyword evidence="4" id="KW-1185">Reference proteome</keyword>
<dbReference type="InterPro" id="IPR015366">
    <property type="entry name" value="S53_propep"/>
</dbReference>
<feature type="domain" description="Peptidase S53 activation" evidence="2">
    <location>
        <begin position="38"/>
        <end position="133"/>
    </location>
</feature>
<dbReference type="GO" id="GO:0006508">
    <property type="term" value="P:proteolysis"/>
    <property type="evidence" value="ECO:0007669"/>
    <property type="project" value="TreeGrafter"/>
</dbReference>
<feature type="non-terminal residue" evidence="3">
    <location>
        <position position="133"/>
    </location>
</feature>
<proteinExistence type="predicted"/>
<dbReference type="AlphaFoldDB" id="A0A1B7MGF6"/>
<dbReference type="Proteomes" id="UP000092154">
    <property type="component" value="Unassembled WGS sequence"/>
</dbReference>
<dbReference type="CDD" id="cd11377">
    <property type="entry name" value="Pro-peptidase_S53"/>
    <property type="match status" value="1"/>
</dbReference>
<accession>A0A1B7MGF6</accession>
<dbReference type="OrthoDB" id="3260196at2759"/>
<dbReference type="PANTHER" id="PTHR14218">
    <property type="entry name" value="PROTEASE S8 TRIPEPTIDYL PEPTIDASE I CLN2"/>
    <property type="match status" value="1"/>
</dbReference>
<evidence type="ECO:0000313" key="4">
    <source>
        <dbReference type="Proteomes" id="UP000092154"/>
    </source>
</evidence>
<gene>
    <name evidence="3" type="ORF">K503DRAFT_60000</name>
</gene>
<dbReference type="InParanoid" id="A0A1B7MGF6"/>
<dbReference type="PANTHER" id="PTHR14218:SF19">
    <property type="entry name" value="SERINE PROTEASE AORO, PUTATIVE (AFU_ORTHOLOGUE AFUA_6G10250)-RELATED"/>
    <property type="match status" value="1"/>
</dbReference>
<dbReference type="GO" id="GO:0004175">
    <property type="term" value="F:endopeptidase activity"/>
    <property type="evidence" value="ECO:0007669"/>
    <property type="project" value="TreeGrafter"/>
</dbReference>
<feature type="chain" id="PRO_5008597293" description="Peptidase S53 activation domain-containing protein" evidence="1">
    <location>
        <begin position="22"/>
        <end position="133"/>
    </location>
</feature>
<evidence type="ECO:0000313" key="3">
    <source>
        <dbReference type="EMBL" id="OAX31677.1"/>
    </source>
</evidence>
<evidence type="ECO:0000256" key="1">
    <source>
        <dbReference type="SAM" id="SignalP"/>
    </source>
</evidence>
<reference evidence="3 4" key="1">
    <citation type="submission" date="2016-06" db="EMBL/GenBank/DDBJ databases">
        <title>Comparative genomics of the ectomycorrhizal sister species Rhizopogon vinicolor and Rhizopogon vesiculosus (Basidiomycota: Boletales) reveals a divergence of the mating type B locus.</title>
        <authorList>
            <consortium name="DOE Joint Genome Institute"/>
            <person name="Mujic A.B."/>
            <person name="Kuo A."/>
            <person name="Tritt A."/>
            <person name="Lipzen A."/>
            <person name="Chen C."/>
            <person name="Johnson J."/>
            <person name="Sharma A."/>
            <person name="Barry K."/>
            <person name="Grigoriev I.V."/>
            <person name="Spatafora J.W."/>
        </authorList>
    </citation>
    <scope>NUCLEOTIDE SEQUENCE [LARGE SCALE GENOMIC DNA]</scope>
    <source>
        <strain evidence="3 4">AM-OR11-026</strain>
    </source>
</reference>
<sequence>MRSFLLPVLSFTLGLAASVIADPTISPWKLHEKRTHIPVGWTRTQKHEPSASIPLRFALSQSNIQDIETLLYDVSRPDSPNYGKHWSPGQIAAKFAPSTESIETVRTWLIESGVEPHRVKLSPTKGWLEVLST</sequence>
<dbReference type="SUPFAM" id="SSF54897">
    <property type="entry name" value="Protease propeptides/inhibitors"/>
    <property type="match status" value="1"/>
</dbReference>
<name>A0A1B7MGF6_9AGAM</name>
<evidence type="ECO:0000259" key="2">
    <source>
        <dbReference type="SMART" id="SM00944"/>
    </source>
</evidence>
<dbReference type="GO" id="GO:0008240">
    <property type="term" value="F:tripeptidyl-peptidase activity"/>
    <property type="evidence" value="ECO:0007669"/>
    <property type="project" value="TreeGrafter"/>
</dbReference>
<dbReference type="EMBL" id="KV449292">
    <property type="protein sequence ID" value="OAX31677.1"/>
    <property type="molecule type" value="Genomic_DNA"/>
</dbReference>
<dbReference type="InterPro" id="IPR050819">
    <property type="entry name" value="Tripeptidyl-peptidase_I"/>
</dbReference>
<feature type="signal peptide" evidence="1">
    <location>
        <begin position="1"/>
        <end position="21"/>
    </location>
</feature>
<dbReference type="STRING" id="1314800.A0A1B7MGF6"/>
<dbReference type="SMART" id="SM00944">
    <property type="entry name" value="Pro-kuma_activ"/>
    <property type="match status" value="1"/>
</dbReference>
<organism evidence="3 4">
    <name type="scientific">Rhizopogon vinicolor AM-OR11-026</name>
    <dbReference type="NCBI Taxonomy" id="1314800"/>
    <lineage>
        <taxon>Eukaryota</taxon>
        <taxon>Fungi</taxon>
        <taxon>Dikarya</taxon>
        <taxon>Basidiomycota</taxon>
        <taxon>Agaricomycotina</taxon>
        <taxon>Agaricomycetes</taxon>
        <taxon>Agaricomycetidae</taxon>
        <taxon>Boletales</taxon>
        <taxon>Suillineae</taxon>
        <taxon>Rhizopogonaceae</taxon>
        <taxon>Rhizopogon</taxon>
    </lineage>
</organism>
<protein>
    <recommendedName>
        <fullName evidence="2">Peptidase S53 activation domain-containing protein</fullName>
    </recommendedName>
</protein>
<dbReference type="Pfam" id="PF09286">
    <property type="entry name" value="Pro-kuma_activ"/>
    <property type="match status" value="1"/>
</dbReference>